<comment type="caution">
    <text evidence="2">The sequence shown here is derived from an EMBL/GenBank/DDBJ whole genome shotgun (WGS) entry which is preliminary data.</text>
</comment>
<proteinExistence type="predicted"/>
<evidence type="ECO:0000256" key="1">
    <source>
        <dbReference type="SAM" id="Phobius"/>
    </source>
</evidence>
<dbReference type="AlphaFoldDB" id="A0A9P4GCB6"/>
<keyword evidence="3" id="KW-1185">Reference proteome</keyword>
<protein>
    <submittedName>
        <fullName evidence="2">Uncharacterized protein</fullName>
    </submittedName>
</protein>
<evidence type="ECO:0000313" key="3">
    <source>
        <dbReference type="Proteomes" id="UP000800039"/>
    </source>
</evidence>
<keyword evidence="1" id="KW-0812">Transmembrane</keyword>
<dbReference type="EMBL" id="ML976617">
    <property type="protein sequence ID" value="KAF1842894.1"/>
    <property type="molecule type" value="Genomic_DNA"/>
</dbReference>
<dbReference type="Proteomes" id="UP000800039">
    <property type="component" value="Unassembled WGS sequence"/>
</dbReference>
<dbReference type="GeneID" id="63843960"/>
<sequence length="81" mass="9438">MLEILVKLNNFLSSCVTVKYLYQGVVLRRNTIHFNEALLVLWIFFFLPASMSSTSSISSTRHVYQLPAKLFPKYKAVLRKR</sequence>
<keyword evidence="1" id="KW-0472">Membrane</keyword>
<feature type="transmembrane region" description="Helical" evidence="1">
    <location>
        <begin position="32"/>
        <end position="51"/>
    </location>
</feature>
<gene>
    <name evidence="2" type="ORF">K460DRAFT_135999</name>
</gene>
<evidence type="ECO:0000313" key="2">
    <source>
        <dbReference type="EMBL" id="KAF1842894.1"/>
    </source>
</evidence>
<name>A0A9P4GCB6_9PLEO</name>
<reference evidence="2" key="1">
    <citation type="submission" date="2020-01" db="EMBL/GenBank/DDBJ databases">
        <authorList>
            <consortium name="DOE Joint Genome Institute"/>
            <person name="Haridas S."/>
            <person name="Albert R."/>
            <person name="Binder M."/>
            <person name="Bloem J."/>
            <person name="Labutti K."/>
            <person name="Salamov A."/>
            <person name="Andreopoulos B."/>
            <person name="Baker S.E."/>
            <person name="Barry K."/>
            <person name="Bills G."/>
            <person name="Bluhm B.H."/>
            <person name="Cannon C."/>
            <person name="Castanera R."/>
            <person name="Culley D.E."/>
            <person name="Daum C."/>
            <person name="Ezra D."/>
            <person name="Gonzalez J.B."/>
            <person name="Henrissat B."/>
            <person name="Kuo A."/>
            <person name="Liang C."/>
            <person name="Lipzen A."/>
            <person name="Lutzoni F."/>
            <person name="Magnuson J."/>
            <person name="Mondo S."/>
            <person name="Nolan M."/>
            <person name="Ohm R."/>
            <person name="Pangilinan J."/>
            <person name="Park H.-J."/>
            <person name="Ramirez L."/>
            <person name="Alfaro M."/>
            <person name="Sun H."/>
            <person name="Tritt A."/>
            <person name="Yoshinaga Y."/>
            <person name="Zwiers L.-H."/>
            <person name="Turgeon B.G."/>
            <person name="Goodwin S.B."/>
            <person name="Spatafora J.W."/>
            <person name="Crous P.W."/>
            <person name="Grigoriev I.V."/>
        </authorList>
    </citation>
    <scope>NUCLEOTIDE SEQUENCE</scope>
    <source>
        <strain evidence="2">CBS 394.84</strain>
    </source>
</reference>
<accession>A0A9P4GCB6</accession>
<dbReference type="RefSeq" id="XP_040785457.1">
    <property type="nucleotide sequence ID" value="XM_040926708.1"/>
</dbReference>
<organism evidence="2 3">
    <name type="scientific">Cucurbitaria berberidis CBS 394.84</name>
    <dbReference type="NCBI Taxonomy" id="1168544"/>
    <lineage>
        <taxon>Eukaryota</taxon>
        <taxon>Fungi</taxon>
        <taxon>Dikarya</taxon>
        <taxon>Ascomycota</taxon>
        <taxon>Pezizomycotina</taxon>
        <taxon>Dothideomycetes</taxon>
        <taxon>Pleosporomycetidae</taxon>
        <taxon>Pleosporales</taxon>
        <taxon>Pleosporineae</taxon>
        <taxon>Cucurbitariaceae</taxon>
        <taxon>Cucurbitaria</taxon>
    </lineage>
</organism>
<keyword evidence="1" id="KW-1133">Transmembrane helix</keyword>